<feature type="region of interest" description="Disordered" evidence="1">
    <location>
        <begin position="201"/>
        <end position="238"/>
    </location>
</feature>
<dbReference type="RefSeq" id="XP_037215194.1">
    <property type="nucleotide sequence ID" value="XM_037368268.1"/>
</dbReference>
<organism evidence="3 4">
    <name type="scientific">Mycena indigotica</name>
    <dbReference type="NCBI Taxonomy" id="2126181"/>
    <lineage>
        <taxon>Eukaryota</taxon>
        <taxon>Fungi</taxon>
        <taxon>Dikarya</taxon>
        <taxon>Basidiomycota</taxon>
        <taxon>Agaricomycotina</taxon>
        <taxon>Agaricomycetes</taxon>
        <taxon>Agaricomycetidae</taxon>
        <taxon>Agaricales</taxon>
        <taxon>Marasmiineae</taxon>
        <taxon>Mycenaceae</taxon>
        <taxon>Mycena</taxon>
    </lineage>
</organism>
<accession>A0A8H6S639</accession>
<evidence type="ECO:0000256" key="2">
    <source>
        <dbReference type="SAM" id="Phobius"/>
    </source>
</evidence>
<dbReference type="EMBL" id="JACAZF010000011">
    <property type="protein sequence ID" value="KAF7292766.1"/>
    <property type="molecule type" value="Genomic_DNA"/>
</dbReference>
<keyword evidence="2" id="KW-0472">Membrane</keyword>
<sequence length="342" mass="37045">MFSTATMNLGRRRGDSDNDLIALIIRLASILNAVHVFLYRPFFSHAHTVASGVTQVEQVRRIDLAHATCPDALAALRSLVLAKLLSAFGAGAAQEISLTTSIALVLSILAVLYAKYFAIWPTEIAATKATGYRSQVDNKAVEAEAAQRNVTAHREVVDEQEERLVQAASFLTPDSHSSASAKQFQPRSPLVCPLRFPPAQKTPDEYCKPDSIQISTSSPKASESPTPSPSPISKPLSARLLSTSSTPLANRRPTTPSMTAQVARNLLQSGVSQVASEAELSVIYKWAGMISNRAAAQELGEDDHGYVAIELDDLVGIEVEPEPRTIGRQRMWRGSRWGSIKS</sequence>
<keyword evidence="2" id="KW-0812">Transmembrane</keyword>
<name>A0A8H6S639_9AGAR</name>
<dbReference type="OrthoDB" id="3045707at2759"/>
<evidence type="ECO:0000313" key="4">
    <source>
        <dbReference type="Proteomes" id="UP000636479"/>
    </source>
</evidence>
<comment type="caution">
    <text evidence="3">The sequence shown here is derived from an EMBL/GenBank/DDBJ whole genome shotgun (WGS) entry which is preliminary data.</text>
</comment>
<keyword evidence="4" id="KW-1185">Reference proteome</keyword>
<protein>
    <submittedName>
        <fullName evidence="3">Uncharacterized protein</fullName>
    </submittedName>
</protein>
<dbReference type="AlphaFoldDB" id="A0A8H6S639"/>
<feature type="compositionally biased region" description="Low complexity" evidence="1">
    <location>
        <begin position="214"/>
        <end position="225"/>
    </location>
</feature>
<reference evidence="3" key="1">
    <citation type="submission" date="2020-05" db="EMBL/GenBank/DDBJ databases">
        <title>Mycena genomes resolve the evolution of fungal bioluminescence.</title>
        <authorList>
            <person name="Tsai I.J."/>
        </authorList>
    </citation>
    <scope>NUCLEOTIDE SEQUENCE</scope>
    <source>
        <strain evidence="3">171206Taipei</strain>
    </source>
</reference>
<feature type="transmembrane region" description="Helical" evidence="2">
    <location>
        <begin position="20"/>
        <end position="39"/>
    </location>
</feature>
<proteinExistence type="predicted"/>
<evidence type="ECO:0000313" key="3">
    <source>
        <dbReference type="EMBL" id="KAF7292766.1"/>
    </source>
</evidence>
<keyword evidence="2" id="KW-1133">Transmembrane helix</keyword>
<evidence type="ECO:0000256" key="1">
    <source>
        <dbReference type="SAM" id="MobiDB-lite"/>
    </source>
</evidence>
<dbReference type="GeneID" id="59350784"/>
<gene>
    <name evidence="3" type="ORF">MIND_01175100</name>
</gene>
<dbReference type="Proteomes" id="UP000636479">
    <property type="component" value="Unassembled WGS sequence"/>
</dbReference>
<feature type="transmembrane region" description="Helical" evidence="2">
    <location>
        <begin position="96"/>
        <end position="114"/>
    </location>
</feature>